<proteinExistence type="predicted"/>
<sequence length="374" mass="41927">MEFTLNSTETEDLWLRYNRHARAESDAQTLNVPETPSTVKPTIKVDTAINHAGVTVTPHVVSTASDVELRPTYSPHVDLTECTPSTVGREGKWQSKKGRLVPRQGLKRARHTVARNLYDAGSLDCLDEQDMGLESTYDSETEAESEMIGASCDHPPSDQRVEKSLVPNDRIVWPCASANPLDRNPAFLNRLRLAVVLVDAENCCPPPEMKCMQGCTSLRSQMCQSHCIQGGNASVCHDKMCCVWRDIDIHLVRCRNSDCEFKNSVGLRQAMHDILQNELKLKATSDKLRAAIAMISETAGTRDHRPRTSPSHIESKIKRLEEKCAKLEDAVLLHKDRQRAFEFDLNTLGIPPEECGSENVPTFQSHYARKNPRE</sequence>
<protein>
    <recommendedName>
        <fullName evidence="4">TAZ-type domain-containing protein</fullName>
    </recommendedName>
</protein>
<name>A0AAV0TPU8_9STRA</name>
<feature type="region of interest" description="Disordered" evidence="1">
    <location>
        <begin position="354"/>
        <end position="374"/>
    </location>
</feature>
<evidence type="ECO:0000313" key="3">
    <source>
        <dbReference type="Proteomes" id="UP001162029"/>
    </source>
</evidence>
<evidence type="ECO:0000256" key="1">
    <source>
        <dbReference type="SAM" id="MobiDB-lite"/>
    </source>
</evidence>
<dbReference type="AlphaFoldDB" id="A0AAV0TPU8"/>
<feature type="region of interest" description="Disordered" evidence="1">
    <location>
        <begin position="83"/>
        <end position="106"/>
    </location>
</feature>
<dbReference type="Proteomes" id="UP001162029">
    <property type="component" value="Unassembled WGS sequence"/>
</dbReference>
<reference evidence="2" key="1">
    <citation type="submission" date="2022-12" db="EMBL/GenBank/DDBJ databases">
        <authorList>
            <person name="Webb A."/>
        </authorList>
    </citation>
    <scope>NUCLEOTIDE SEQUENCE</scope>
    <source>
        <strain evidence="2">Pd1</strain>
    </source>
</reference>
<accession>A0AAV0TPU8</accession>
<gene>
    <name evidence="2" type="ORF">PDE001_LOCUS3014</name>
</gene>
<keyword evidence="3" id="KW-1185">Reference proteome</keyword>
<evidence type="ECO:0008006" key="4">
    <source>
        <dbReference type="Google" id="ProtNLM"/>
    </source>
</evidence>
<evidence type="ECO:0000313" key="2">
    <source>
        <dbReference type="EMBL" id="CAI5723918.1"/>
    </source>
</evidence>
<feature type="compositionally biased region" description="Basic residues" evidence="1">
    <location>
        <begin position="94"/>
        <end position="106"/>
    </location>
</feature>
<organism evidence="2 3">
    <name type="scientific">Peronospora destructor</name>
    <dbReference type="NCBI Taxonomy" id="86335"/>
    <lineage>
        <taxon>Eukaryota</taxon>
        <taxon>Sar</taxon>
        <taxon>Stramenopiles</taxon>
        <taxon>Oomycota</taxon>
        <taxon>Peronosporomycetes</taxon>
        <taxon>Peronosporales</taxon>
        <taxon>Peronosporaceae</taxon>
        <taxon>Peronospora</taxon>
    </lineage>
</organism>
<dbReference type="EMBL" id="CANTFM010000522">
    <property type="protein sequence ID" value="CAI5723918.1"/>
    <property type="molecule type" value="Genomic_DNA"/>
</dbReference>
<comment type="caution">
    <text evidence="2">The sequence shown here is derived from an EMBL/GenBank/DDBJ whole genome shotgun (WGS) entry which is preliminary data.</text>
</comment>